<dbReference type="GO" id="GO:0042131">
    <property type="term" value="F:thiamine phosphate phosphatase activity"/>
    <property type="evidence" value="ECO:0007669"/>
    <property type="project" value="EnsemblFungi"/>
</dbReference>
<name>A0A0W0EFG1_CANGB</name>
<comment type="caution">
    <text evidence="1">The sequence shown here is derived from an EMBL/GenBank/DDBJ whole genome shotgun (WGS) entry which is preliminary data.</text>
</comment>
<dbReference type="VEuPathDB" id="FungiDB:GVI51_B03421"/>
<gene>
    <name evidence="1" type="ORF">AO440_000311</name>
</gene>
<dbReference type="Proteomes" id="UP000054886">
    <property type="component" value="Unassembled WGS sequence"/>
</dbReference>
<dbReference type="InterPro" id="IPR036412">
    <property type="entry name" value="HAD-like_sf"/>
</dbReference>
<dbReference type="GO" id="GO:0006817">
    <property type="term" value="P:phosphate ion transport"/>
    <property type="evidence" value="ECO:0007669"/>
    <property type="project" value="EnsemblFungi"/>
</dbReference>
<protein>
    <submittedName>
        <fullName evidence="1">UPF0655 protein</fullName>
    </submittedName>
</protein>
<dbReference type="Pfam" id="PF12710">
    <property type="entry name" value="HAD"/>
    <property type="match status" value="1"/>
</dbReference>
<dbReference type="SUPFAM" id="SSF56784">
    <property type="entry name" value="HAD-like"/>
    <property type="match status" value="1"/>
</dbReference>
<evidence type="ECO:0000313" key="2">
    <source>
        <dbReference type="Proteomes" id="UP000054886"/>
    </source>
</evidence>
<evidence type="ECO:0000313" key="1">
    <source>
        <dbReference type="EMBL" id="KTB03522.1"/>
    </source>
</evidence>
<dbReference type="InterPro" id="IPR050849">
    <property type="entry name" value="HAD-like_hydrolase_phosphatase"/>
</dbReference>
<sequence>MRKVIISDFDETITRKDTITVLGKIPYHIKPGLTPSWDHFSSNYYDCWKKYHSKNQDLRRLPLLSSHVRDQGIHGGNYSSLFKDEIEYQRNNRVIELSSTVEMAKQKIFSGVTHQHVHDYVGTKLKKDECVLREGVLDCIDNAVQDPRDFYILSVNWSPEFIDACIGTGKIPKENIICNRLLSDEDATYTGEFENEVLCGSDKIVKLQEIINKRAGEQDHLSLWYIGDSETDILAILHHSINGILLVDPEENASKFKKLAEDVLGVDKQLLDSFTTDSSLLFIKCLNKDHNNSLYLAKSWKGVQEILNQN</sequence>
<dbReference type="AlphaFoldDB" id="A0A0W0EFG1"/>
<dbReference type="PANTHER" id="PTHR28181">
    <property type="entry name" value="UPF0655 PROTEIN YCR015C"/>
    <property type="match status" value="1"/>
</dbReference>
<dbReference type="VEuPathDB" id="FungiDB:GWK60_B03355"/>
<dbReference type="VEuPathDB" id="FungiDB:CAGL0B03531g"/>
<organism evidence="1 2">
    <name type="scientific">Candida glabrata</name>
    <name type="common">Yeast</name>
    <name type="synonym">Torulopsis glabrata</name>
    <dbReference type="NCBI Taxonomy" id="5478"/>
    <lineage>
        <taxon>Eukaryota</taxon>
        <taxon>Fungi</taxon>
        <taxon>Dikarya</taxon>
        <taxon>Ascomycota</taxon>
        <taxon>Saccharomycotina</taxon>
        <taxon>Saccharomycetes</taxon>
        <taxon>Saccharomycetales</taxon>
        <taxon>Saccharomycetaceae</taxon>
        <taxon>Nakaseomyces</taxon>
    </lineage>
</organism>
<dbReference type="InterPro" id="IPR023214">
    <property type="entry name" value="HAD_sf"/>
</dbReference>
<proteinExistence type="predicted"/>
<dbReference type="Gene3D" id="3.40.50.1000">
    <property type="entry name" value="HAD superfamily/HAD-like"/>
    <property type="match status" value="1"/>
</dbReference>
<dbReference type="EMBL" id="LLZZ01000119">
    <property type="protein sequence ID" value="KTB03522.1"/>
    <property type="molecule type" value="Genomic_DNA"/>
</dbReference>
<dbReference type="VEuPathDB" id="FungiDB:B1J91_B03531g"/>
<accession>A0A0W0EFG1</accession>
<dbReference type="PANTHER" id="PTHR28181:SF1">
    <property type="entry name" value="COLD TOLERANCE PROTEIN 1"/>
    <property type="match status" value="1"/>
</dbReference>
<reference evidence="1 2" key="1">
    <citation type="submission" date="2015-10" db="EMBL/GenBank/DDBJ databases">
        <title>Draft genomes sequences of Candida glabrata isolates 1A, 1B, 2A, 2B, 3A and 3B.</title>
        <authorList>
            <person name="Haavelsrud O.E."/>
            <person name="Gaustad P."/>
        </authorList>
    </citation>
    <scope>NUCLEOTIDE SEQUENCE [LARGE SCALE GENOMIC DNA]</scope>
    <source>
        <strain evidence="1">910700640</strain>
    </source>
</reference>